<name>A0A1C0ZWX8_9BACL</name>
<keyword evidence="2" id="KW-1185">Reference proteome</keyword>
<reference evidence="2" key="1">
    <citation type="submission" date="2016-05" db="EMBL/GenBank/DDBJ databases">
        <title>Paenibacillus oryzae. sp. nov., isolated from the rice root.</title>
        <authorList>
            <person name="Zhang J."/>
            <person name="Zhang X."/>
        </authorList>
    </citation>
    <scope>NUCLEOTIDE SEQUENCE [LARGE SCALE GENOMIC DNA]</scope>
    <source>
        <strain evidence="2">KCTC13222</strain>
    </source>
</reference>
<dbReference type="STRING" id="512399.A8709_32865"/>
<dbReference type="Proteomes" id="UP000093309">
    <property type="component" value="Unassembled WGS sequence"/>
</dbReference>
<proteinExistence type="predicted"/>
<evidence type="ECO:0000313" key="2">
    <source>
        <dbReference type="Proteomes" id="UP000093309"/>
    </source>
</evidence>
<dbReference type="AlphaFoldDB" id="A0A1C0ZWX8"/>
<sequence length="81" mass="9457">MTETVKVKFYCGMYRGPAKWKLGSDWYKEPDECCNEGVIEVDAVEWDEEYVSHICSSCGNELHQCDDHFELFEVTHDPIHP</sequence>
<dbReference type="EMBL" id="LYPC01000027">
    <property type="protein sequence ID" value="OCT12605.1"/>
    <property type="molecule type" value="Genomic_DNA"/>
</dbReference>
<comment type="caution">
    <text evidence="1">The sequence shown here is derived from an EMBL/GenBank/DDBJ whole genome shotgun (WGS) entry which is preliminary data.</text>
</comment>
<protein>
    <submittedName>
        <fullName evidence="1">Uncharacterized protein</fullName>
    </submittedName>
</protein>
<organism evidence="1 2">
    <name type="scientific">Paenibacillus pectinilyticus</name>
    <dbReference type="NCBI Taxonomy" id="512399"/>
    <lineage>
        <taxon>Bacteria</taxon>
        <taxon>Bacillati</taxon>
        <taxon>Bacillota</taxon>
        <taxon>Bacilli</taxon>
        <taxon>Bacillales</taxon>
        <taxon>Paenibacillaceae</taxon>
        <taxon>Paenibacillus</taxon>
    </lineage>
</organism>
<evidence type="ECO:0000313" key="1">
    <source>
        <dbReference type="EMBL" id="OCT12605.1"/>
    </source>
</evidence>
<accession>A0A1C0ZWX8</accession>
<gene>
    <name evidence="1" type="ORF">A8709_32865</name>
</gene>